<sequence length="47" mass="5562">MAEGWLYESFALKGMKNFDGAIKTTKRYASYGDHYAWLSQCNRLYIY</sequence>
<evidence type="ECO:0000313" key="1">
    <source>
        <dbReference type="EMBL" id="SYX81751.1"/>
    </source>
</evidence>
<gene>
    <name evidence="1" type="ORF">PBLR_10170</name>
</gene>
<protein>
    <submittedName>
        <fullName evidence="1">Uncharacterized protein</fullName>
    </submittedName>
</protein>
<dbReference type="EMBL" id="LS992241">
    <property type="protein sequence ID" value="SYX81751.1"/>
    <property type="molecule type" value="Genomic_DNA"/>
</dbReference>
<reference evidence="2" key="1">
    <citation type="submission" date="2018-08" db="EMBL/GenBank/DDBJ databases">
        <authorList>
            <person name="Chevrot R."/>
        </authorList>
    </citation>
    <scope>NUCLEOTIDE SEQUENCE [LARGE SCALE GENOMIC DNA]</scope>
</reference>
<accession>A0A383R517</accession>
<proteinExistence type="predicted"/>
<evidence type="ECO:0000313" key="2">
    <source>
        <dbReference type="Proteomes" id="UP000304148"/>
    </source>
</evidence>
<organism evidence="1 2">
    <name type="scientific">Paenibacillus alvei</name>
    <name type="common">Bacillus alvei</name>
    <dbReference type="NCBI Taxonomy" id="44250"/>
    <lineage>
        <taxon>Bacteria</taxon>
        <taxon>Bacillati</taxon>
        <taxon>Bacillota</taxon>
        <taxon>Bacilli</taxon>
        <taxon>Bacillales</taxon>
        <taxon>Paenibacillaceae</taxon>
        <taxon>Paenibacillus</taxon>
    </lineage>
</organism>
<dbReference type="Proteomes" id="UP000304148">
    <property type="component" value="Chromosome"/>
</dbReference>
<dbReference type="AlphaFoldDB" id="A0A383R517"/>
<name>A0A383R517_PAEAL</name>